<feature type="transmembrane region" description="Helical" evidence="1">
    <location>
        <begin position="243"/>
        <end position="264"/>
    </location>
</feature>
<comment type="caution">
    <text evidence="2">The sequence shown here is derived from an EMBL/GenBank/DDBJ whole genome shotgun (WGS) entry which is preliminary data.</text>
</comment>
<feature type="transmembrane region" description="Helical" evidence="1">
    <location>
        <begin position="304"/>
        <end position="322"/>
    </location>
</feature>
<dbReference type="EMBL" id="JACHHW010000014">
    <property type="protein sequence ID" value="MBB5189134.1"/>
    <property type="molecule type" value="Genomic_DNA"/>
</dbReference>
<protein>
    <recommendedName>
        <fullName evidence="4">Capsule biosynthesis CapC</fullName>
    </recommendedName>
</protein>
<keyword evidence="1" id="KW-1133">Transmembrane helix</keyword>
<dbReference type="GO" id="GO:0016020">
    <property type="term" value="C:membrane"/>
    <property type="evidence" value="ECO:0007669"/>
    <property type="project" value="InterPro"/>
</dbReference>
<feature type="transmembrane region" description="Helical" evidence="1">
    <location>
        <begin position="334"/>
        <end position="352"/>
    </location>
</feature>
<organism evidence="2 3">
    <name type="scientific">Zhongshania antarctica</name>
    <dbReference type="NCBI Taxonomy" id="641702"/>
    <lineage>
        <taxon>Bacteria</taxon>
        <taxon>Pseudomonadati</taxon>
        <taxon>Pseudomonadota</taxon>
        <taxon>Gammaproteobacteria</taxon>
        <taxon>Cellvibrionales</taxon>
        <taxon>Spongiibacteraceae</taxon>
        <taxon>Zhongshania</taxon>
    </lineage>
</organism>
<keyword evidence="3" id="KW-1185">Reference proteome</keyword>
<gene>
    <name evidence="2" type="ORF">HNQ57_003436</name>
</gene>
<feature type="transmembrane region" description="Helical" evidence="1">
    <location>
        <begin position="219"/>
        <end position="237"/>
    </location>
</feature>
<feature type="transmembrane region" description="Helical" evidence="1">
    <location>
        <begin position="193"/>
        <end position="212"/>
    </location>
</feature>
<evidence type="ECO:0000256" key="1">
    <source>
        <dbReference type="SAM" id="Phobius"/>
    </source>
</evidence>
<reference evidence="2 3" key="1">
    <citation type="submission" date="2020-08" db="EMBL/GenBank/DDBJ databases">
        <title>Genomic Encyclopedia of Type Strains, Phase IV (KMG-IV): sequencing the most valuable type-strain genomes for metagenomic binning, comparative biology and taxonomic classification.</title>
        <authorList>
            <person name="Goeker M."/>
        </authorList>
    </citation>
    <scope>NUCLEOTIDE SEQUENCE [LARGE SCALE GENOMIC DNA]</scope>
    <source>
        <strain evidence="2 3">DSM 25701</strain>
    </source>
</reference>
<dbReference type="InterPro" id="IPR008338">
    <property type="entry name" value="Capsule_biosynth_CapC"/>
</dbReference>
<evidence type="ECO:0008006" key="4">
    <source>
        <dbReference type="Google" id="ProtNLM"/>
    </source>
</evidence>
<feature type="transmembrane region" description="Helical" evidence="1">
    <location>
        <begin position="131"/>
        <end position="147"/>
    </location>
</feature>
<dbReference type="Pfam" id="PF14102">
    <property type="entry name" value="Caps_synth_CapC"/>
    <property type="match status" value="2"/>
</dbReference>
<dbReference type="Proteomes" id="UP000536640">
    <property type="component" value="Unassembled WGS sequence"/>
</dbReference>
<dbReference type="RefSeq" id="WP_184464980.1">
    <property type="nucleotide sequence ID" value="NZ_JACHHW010000014.1"/>
</dbReference>
<keyword evidence="1" id="KW-0472">Membrane</keyword>
<keyword evidence="1" id="KW-0812">Transmembrane</keyword>
<feature type="transmembrane region" description="Helical" evidence="1">
    <location>
        <begin position="276"/>
        <end position="298"/>
    </location>
</feature>
<feature type="transmembrane region" description="Helical" evidence="1">
    <location>
        <begin position="154"/>
        <end position="173"/>
    </location>
</feature>
<evidence type="ECO:0000313" key="2">
    <source>
        <dbReference type="EMBL" id="MBB5189134.1"/>
    </source>
</evidence>
<dbReference type="GO" id="GO:0045227">
    <property type="term" value="P:capsule polysaccharide biosynthetic process"/>
    <property type="evidence" value="ECO:0007669"/>
    <property type="project" value="InterPro"/>
</dbReference>
<evidence type="ECO:0000313" key="3">
    <source>
        <dbReference type="Proteomes" id="UP000536640"/>
    </source>
</evidence>
<feature type="transmembrane region" description="Helical" evidence="1">
    <location>
        <begin position="12"/>
        <end position="32"/>
    </location>
</feature>
<dbReference type="AlphaFoldDB" id="A0A840R969"/>
<feature type="transmembrane region" description="Helical" evidence="1">
    <location>
        <begin position="44"/>
        <end position="70"/>
    </location>
</feature>
<accession>A0A840R969</accession>
<sequence>MIELFPENIISESVVITVWVGVAVVTFFNLRFGTTMSGLVIPGYIVPLIIVKPSIAVAIMIEGVATYVLVRLLADKGPRWLGLNEMFGRDRFFVLVLGSIFVRILFDTLILPEFAFQLEAIGLRYDLRDNLHSFGLIIVALIANQMWNGGARLGLASLSVYLLITWFIVRYVLMEFTNFNLSTLGYMYEDIASSIFAAPKAYIILLTTAFIASRMNLRYGWDFNGILLPSLLALQWFTPLKLLATFAETLMILGLAHLVLQIPFIKNRNIEGARQILVFFTIALAYKWLLGFVVQIYYPAAKISDYYAFGYLLSSLLAVKMYQTGKVVLVSRATLQVSFLGVAVATAIGYGLNQLPSSNRFISVDVEPQAIQTSSESLQSYLAIARAELFSSESSQLVHSPLLLELERFRESFEMLNGYLQGSEQHSLEKIAANFNILSYRLEVLDEGYLALRDMEPERGWGLYVFRANSASPLVFEVPAALDEVQAADAASVLFDKMHSRAIAFAGTRRKKALDGGGDVLRNANTVFQVFHQVFGRQQVVQIRGYDIESARKFGGVQVKRGWLGRHGDQPSLWIAGQLPKDLNLRMLKLLSNDLILHWQSSGLENRQRETATLQFAELFLDHGSALAAYKLLGFDDSLEVINATKRIDGYLQESLYENKGMIAKRGTDEYKKPELHELLFFDQAVLTPIYGLLNGVRNDGWDKDADAIVARVSTLAEHFGYQLIRYHHLSSDENYLILSERGEPYRHWGTYVFRVGGGNNYLLEISRPIYEANTFEYGISLFEQLRARTLLIAGTHPAANSDGSADISLREHKESLFNLVHTVSLRESPDPAHVVQIRAFSPGKREFPTDADVLVAHLGASHGYGATPLEQGLLTQLRQSGLRFAEVKGERATLGFEASWNAQSSYMPMLADATFDTVWLAPQVRRQFRNTRDNYQLQWKFTAAGIDAIELGLADWLRTTPMAQADDLSPRLLAWVNDFVETENINNLFNIGDQLGTHRVQRLVDRNTGQSYLLLLNQAGEPILLANLAPLGDSVWYVPATTSLSQSRAQEFIDLRVQLLQAGPG</sequence>
<feature type="transmembrane region" description="Helical" evidence="1">
    <location>
        <begin position="91"/>
        <end position="111"/>
    </location>
</feature>
<name>A0A840R969_9GAMM</name>
<proteinExistence type="predicted"/>